<name>A0A3G5LC29_YERPE</name>
<reference evidence="1 2" key="1">
    <citation type="journal article" date="2002" name="J. Bacteriol.">
        <title>Genome sequence of Yersinia pestis KIM.</title>
        <authorList>
            <person name="Deng W."/>
            <person name="Burland V."/>
            <person name="Plunkett G.III."/>
            <person name="Boutin A."/>
            <person name="Mayhew G.F."/>
            <person name="Liss P."/>
            <person name="Perna N.T."/>
            <person name="Rose D.J."/>
            <person name="Mau B."/>
            <person name="Zhou S."/>
            <person name="Schwartz D.C."/>
            <person name="Fetherston J.D."/>
            <person name="Lindler L.E."/>
            <person name="Brubaker R.R."/>
            <person name="Plana G.V."/>
            <person name="Straley S.C."/>
            <person name="McDonough K.A."/>
            <person name="Nilles M.L."/>
            <person name="Matson J.S."/>
            <person name="Blattner F.R."/>
            <person name="Perry R.D."/>
        </authorList>
    </citation>
    <scope>NUCLEOTIDE SEQUENCE [LARGE SCALE GENOMIC DNA]</scope>
    <source>
        <strain evidence="2">KIM10+ / Biovar Mediaevalis</strain>
    </source>
</reference>
<dbReference type="AlphaFoldDB" id="A0A3G5LC29"/>
<organism evidence="1 2">
    <name type="scientific">Yersinia pestis</name>
    <dbReference type="NCBI Taxonomy" id="632"/>
    <lineage>
        <taxon>Bacteria</taxon>
        <taxon>Pseudomonadati</taxon>
        <taxon>Pseudomonadota</taxon>
        <taxon>Gammaproteobacteria</taxon>
        <taxon>Enterobacterales</taxon>
        <taxon>Yersiniaceae</taxon>
        <taxon>Yersinia</taxon>
    </lineage>
</organism>
<accession>A0A3G5LC29</accession>
<protein>
    <submittedName>
        <fullName evidence="1">Uncharacterized protein</fullName>
    </submittedName>
</protein>
<gene>
    <name evidence="1" type="ordered locus">y2320</name>
</gene>
<evidence type="ECO:0000313" key="1">
    <source>
        <dbReference type="EMBL" id="AAM85879.1"/>
    </source>
</evidence>
<proteinExistence type="predicted"/>
<sequence>MTALNIAFCEHHFNFNENMFYLNRISRLGQHSLKWISIQNAPILWADYVLKIPGQNLAIDTD</sequence>
<dbReference type="KEGG" id="ypk:y2320"/>
<evidence type="ECO:0000313" key="2">
    <source>
        <dbReference type="Proteomes" id="UP000002490"/>
    </source>
</evidence>
<dbReference type="Proteomes" id="UP000002490">
    <property type="component" value="Chromosome"/>
</dbReference>
<dbReference type="EMBL" id="AE009952">
    <property type="protein sequence ID" value="AAM85879.1"/>
    <property type="molecule type" value="Genomic_DNA"/>
</dbReference>